<keyword evidence="18" id="KW-0479">Metal-binding</keyword>
<keyword evidence="5" id="KW-0808">Transferase</keyword>
<proteinExistence type="inferred from homology"/>
<keyword evidence="13" id="KW-0594">Phospholipid biosynthesis</keyword>
<feature type="binding site" evidence="17">
    <location>
        <begin position="89"/>
        <end position="90"/>
    </location>
    <ligand>
        <name>ATP</name>
        <dbReference type="ChEBI" id="CHEBI:30616"/>
    </ligand>
</feature>
<evidence type="ECO:0000256" key="12">
    <source>
        <dbReference type="ARBA" id="ARBA00023136"/>
    </source>
</evidence>
<dbReference type="GO" id="GO:0005886">
    <property type="term" value="C:plasma membrane"/>
    <property type="evidence" value="ECO:0007669"/>
    <property type="project" value="UniProtKB-SubCell"/>
</dbReference>
<dbReference type="Gene3D" id="1.10.287.3610">
    <property type="match status" value="1"/>
</dbReference>
<keyword evidence="18" id="KW-0460">Magnesium</keyword>
<evidence type="ECO:0000256" key="3">
    <source>
        <dbReference type="ARBA" id="ARBA00022475"/>
    </source>
</evidence>
<feature type="binding site" evidence="17">
    <location>
        <position position="71"/>
    </location>
    <ligand>
        <name>ATP</name>
        <dbReference type="ChEBI" id="CHEBI:30616"/>
    </ligand>
</feature>
<evidence type="ECO:0000256" key="4">
    <source>
        <dbReference type="ARBA" id="ARBA00022516"/>
    </source>
</evidence>
<name>A0A1F5KKC8_9BACT</name>
<dbReference type="CDD" id="cd14265">
    <property type="entry name" value="UDPK_IM_like"/>
    <property type="match status" value="1"/>
</dbReference>
<feature type="transmembrane region" description="Helical" evidence="19">
    <location>
        <begin position="91"/>
        <end position="116"/>
    </location>
</feature>
<keyword evidence="11" id="KW-0443">Lipid metabolism</keyword>
<evidence type="ECO:0000256" key="2">
    <source>
        <dbReference type="ARBA" id="ARBA00005967"/>
    </source>
</evidence>
<dbReference type="GO" id="GO:0016301">
    <property type="term" value="F:kinase activity"/>
    <property type="evidence" value="ECO:0007669"/>
    <property type="project" value="UniProtKB-KW"/>
</dbReference>
<dbReference type="Proteomes" id="UP000177328">
    <property type="component" value="Unassembled WGS sequence"/>
</dbReference>
<keyword evidence="8 20" id="KW-0418">Kinase</keyword>
<comment type="subcellular location">
    <subcellularLocation>
        <location evidence="1">Cell membrane</location>
        <topology evidence="1">Multi-pass membrane protein</topology>
    </subcellularLocation>
</comment>
<keyword evidence="9 17" id="KW-0067">ATP-binding</keyword>
<dbReference type="AlphaFoldDB" id="A0A1F5KKC8"/>
<evidence type="ECO:0000256" key="9">
    <source>
        <dbReference type="ARBA" id="ARBA00022840"/>
    </source>
</evidence>
<evidence type="ECO:0000256" key="16">
    <source>
        <dbReference type="PIRSR" id="PIRSR600829-2"/>
    </source>
</evidence>
<feature type="transmembrane region" description="Helical" evidence="19">
    <location>
        <begin position="51"/>
        <end position="70"/>
    </location>
</feature>
<feature type="transmembrane region" description="Helical" evidence="19">
    <location>
        <begin position="28"/>
        <end position="45"/>
    </location>
</feature>
<protein>
    <submittedName>
        <fullName evidence="20">Diacylglycerol kinase</fullName>
    </submittedName>
</protein>
<evidence type="ECO:0000256" key="13">
    <source>
        <dbReference type="ARBA" id="ARBA00023209"/>
    </source>
</evidence>
<feature type="binding site" evidence="16">
    <location>
        <position position="64"/>
    </location>
    <ligand>
        <name>substrate</name>
    </ligand>
</feature>
<dbReference type="InterPro" id="IPR036945">
    <property type="entry name" value="DAGK_sf"/>
</dbReference>
<evidence type="ECO:0000256" key="10">
    <source>
        <dbReference type="ARBA" id="ARBA00022989"/>
    </source>
</evidence>
<feature type="binding site" evidence="17">
    <location>
        <position position="23"/>
    </location>
    <ligand>
        <name>ATP</name>
        <dbReference type="ChEBI" id="CHEBI:30616"/>
    </ligand>
</feature>
<evidence type="ECO:0000313" key="21">
    <source>
        <dbReference type="Proteomes" id="UP000177328"/>
    </source>
</evidence>
<comment type="cofactor">
    <cofactor evidence="18">
        <name>Mg(2+)</name>
        <dbReference type="ChEBI" id="CHEBI:18420"/>
    </cofactor>
    <text evidence="18">Mn(2+), Zn(2+), Cd(2+) and Co(2+) support activity to lesser extents.</text>
</comment>
<dbReference type="GO" id="GO:0005524">
    <property type="term" value="F:ATP binding"/>
    <property type="evidence" value="ECO:0007669"/>
    <property type="project" value="UniProtKB-KW"/>
</dbReference>
<organism evidence="20 21">
    <name type="scientific">Candidatus Daviesbacteria bacterium RIFCSPHIGHO2_02_FULL_43_12</name>
    <dbReference type="NCBI Taxonomy" id="1797776"/>
    <lineage>
        <taxon>Bacteria</taxon>
        <taxon>Candidatus Daviesiibacteriota</taxon>
    </lineage>
</organism>
<dbReference type="InterPro" id="IPR000829">
    <property type="entry name" value="DAGK"/>
</dbReference>
<dbReference type="InterPro" id="IPR033717">
    <property type="entry name" value="UDPK"/>
</dbReference>
<dbReference type="Pfam" id="PF01219">
    <property type="entry name" value="DAGK_prokar"/>
    <property type="match status" value="1"/>
</dbReference>
<evidence type="ECO:0000313" key="20">
    <source>
        <dbReference type="EMBL" id="OGE41388.1"/>
    </source>
</evidence>
<feature type="active site" description="Proton acceptor" evidence="15">
    <location>
        <position position="64"/>
    </location>
</feature>
<dbReference type="PANTHER" id="PTHR34299:SF1">
    <property type="entry name" value="DIACYLGLYCEROL KINASE"/>
    <property type="match status" value="1"/>
</dbReference>
<dbReference type="GO" id="GO:0046872">
    <property type="term" value="F:metal ion binding"/>
    <property type="evidence" value="ECO:0007669"/>
    <property type="project" value="UniProtKB-KW"/>
</dbReference>
<dbReference type="GO" id="GO:0008654">
    <property type="term" value="P:phospholipid biosynthetic process"/>
    <property type="evidence" value="ECO:0007669"/>
    <property type="project" value="UniProtKB-KW"/>
</dbReference>
<evidence type="ECO:0000256" key="5">
    <source>
        <dbReference type="ARBA" id="ARBA00022679"/>
    </source>
</evidence>
<evidence type="ECO:0000256" key="6">
    <source>
        <dbReference type="ARBA" id="ARBA00022692"/>
    </source>
</evidence>
<evidence type="ECO:0000256" key="11">
    <source>
        <dbReference type="ARBA" id="ARBA00023098"/>
    </source>
</evidence>
<keyword evidence="7 17" id="KW-0547">Nucleotide-binding</keyword>
<comment type="caution">
    <text evidence="20">The sequence shown here is derived from an EMBL/GenBank/DDBJ whole genome shotgun (WGS) entry which is preliminary data.</text>
</comment>
<evidence type="ECO:0000256" key="19">
    <source>
        <dbReference type="SAM" id="Phobius"/>
    </source>
</evidence>
<keyword evidence="3" id="KW-1003">Cell membrane</keyword>
<reference evidence="20 21" key="1">
    <citation type="journal article" date="2016" name="Nat. Commun.">
        <title>Thousands of microbial genomes shed light on interconnected biogeochemical processes in an aquifer system.</title>
        <authorList>
            <person name="Anantharaman K."/>
            <person name="Brown C.T."/>
            <person name="Hug L.A."/>
            <person name="Sharon I."/>
            <person name="Castelle C.J."/>
            <person name="Probst A.J."/>
            <person name="Thomas B.C."/>
            <person name="Singh A."/>
            <person name="Wilkins M.J."/>
            <person name="Karaoz U."/>
            <person name="Brodie E.L."/>
            <person name="Williams K.H."/>
            <person name="Hubbard S.S."/>
            <person name="Banfield J.F."/>
        </authorList>
    </citation>
    <scope>NUCLEOTIDE SEQUENCE [LARGE SCALE GENOMIC DNA]</scope>
</reference>
<evidence type="ECO:0000256" key="18">
    <source>
        <dbReference type="PIRSR" id="PIRSR600829-4"/>
    </source>
</evidence>
<evidence type="ECO:0000256" key="14">
    <source>
        <dbReference type="ARBA" id="ARBA00023264"/>
    </source>
</evidence>
<evidence type="ECO:0000256" key="8">
    <source>
        <dbReference type="ARBA" id="ARBA00022777"/>
    </source>
</evidence>
<sequence>MTKSRILSFKYAWQGIVTALKDEPNLKVHFLIAILVTLLGNYLHITQTEWLILILVMGLVIALELTNTAIEEVVNVFAPDMHPSAKKAKDVAAGAVLVASVTAILIGAIIFFPYFYSLILI</sequence>
<dbReference type="EMBL" id="MFDD01000002">
    <property type="protein sequence ID" value="OGE41388.1"/>
    <property type="molecule type" value="Genomic_DNA"/>
</dbReference>
<feature type="binding site" evidence="18">
    <location>
        <position position="71"/>
    </location>
    <ligand>
        <name>a divalent metal cation</name>
        <dbReference type="ChEBI" id="CHEBI:60240"/>
    </ligand>
</feature>
<gene>
    <name evidence="20" type="ORF">A3D25_02580</name>
</gene>
<keyword evidence="4" id="KW-0444">Lipid biosynthesis</keyword>
<dbReference type="PANTHER" id="PTHR34299">
    <property type="entry name" value="DIACYLGLYCEROL KINASE"/>
    <property type="match status" value="1"/>
</dbReference>
<comment type="similarity">
    <text evidence="2">Belongs to the bacterial diacylglycerol kinase family.</text>
</comment>
<evidence type="ECO:0000256" key="17">
    <source>
        <dbReference type="PIRSR" id="PIRSR600829-3"/>
    </source>
</evidence>
<evidence type="ECO:0000256" key="1">
    <source>
        <dbReference type="ARBA" id="ARBA00004651"/>
    </source>
</evidence>
<keyword evidence="12 19" id="KW-0472">Membrane</keyword>
<keyword evidence="14" id="KW-1208">Phospholipid metabolism</keyword>
<keyword evidence="6 19" id="KW-0812">Transmembrane</keyword>
<feature type="binding site" evidence="17">
    <location>
        <position position="11"/>
    </location>
    <ligand>
        <name>ATP</name>
        <dbReference type="ChEBI" id="CHEBI:30616"/>
    </ligand>
</feature>
<accession>A0A1F5KKC8</accession>
<evidence type="ECO:0000256" key="7">
    <source>
        <dbReference type="ARBA" id="ARBA00022741"/>
    </source>
</evidence>
<evidence type="ECO:0000256" key="15">
    <source>
        <dbReference type="PIRSR" id="PIRSR600829-1"/>
    </source>
</evidence>
<feature type="binding site" evidence="18">
    <location>
        <position position="23"/>
    </location>
    <ligand>
        <name>a divalent metal cation</name>
        <dbReference type="ChEBI" id="CHEBI:60240"/>
    </ligand>
</feature>
<keyword evidence="10 19" id="KW-1133">Transmembrane helix</keyword>